<sequence length="137" mass="15259">MSDMNFISSLLNGQSFQPSGSKLVIADWKAEGTPAGSEPMPIAPLHRHLVDDEAWYVLEGRLAFQIEDQVIEAGAGQAVIVPSGKAHTYWNPASEEARYLIIMTAAINTLIEEIHRSTDRSWDKMKALFNQYEAELL</sequence>
<feature type="domain" description="Cupin type-2" evidence="2">
    <location>
        <begin position="42"/>
        <end position="102"/>
    </location>
</feature>
<dbReference type="PANTHER" id="PTHR35848">
    <property type="entry name" value="OXALATE-BINDING PROTEIN"/>
    <property type="match status" value="1"/>
</dbReference>
<dbReference type="SUPFAM" id="SSF51182">
    <property type="entry name" value="RmlC-like cupins"/>
    <property type="match status" value="1"/>
</dbReference>
<comment type="caution">
    <text evidence="3">The sequence shown here is derived from an EMBL/GenBank/DDBJ whole genome shotgun (WGS) entry which is preliminary data.</text>
</comment>
<dbReference type="InterPro" id="IPR013096">
    <property type="entry name" value="Cupin_2"/>
</dbReference>
<dbReference type="Gene3D" id="2.60.120.10">
    <property type="entry name" value="Jelly Rolls"/>
    <property type="match status" value="1"/>
</dbReference>
<evidence type="ECO:0000259" key="2">
    <source>
        <dbReference type="Pfam" id="PF07883"/>
    </source>
</evidence>
<organism evidence="3 4">
    <name type="scientific">Paenibacillus taihuensis</name>
    <dbReference type="NCBI Taxonomy" id="1156355"/>
    <lineage>
        <taxon>Bacteria</taxon>
        <taxon>Bacillati</taxon>
        <taxon>Bacillota</taxon>
        <taxon>Bacilli</taxon>
        <taxon>Bacillales</taxon>
        <taxon>Paenibacillaceae</taxon>
        <taxon>Paenibacillus</taxon>
    </lineage>
</organism>
<name>A0A3D9SC90_9BACL</name>
<dbReference type="GO" id="GO:0046872">
    <property type="term" value="F:metal ion binding"/>
    <property type="evidence" value="ECO:0007669"/>
    <property type="project" value="UniProtKB-KW"/>
</dbReference>
<evidence type="ECO:0000313" key="4">
    <source>
        <dbReference type="Proteomes" id="UP000256304"/>
    </source>
</evidence>
<dbReference type="Pfam" id="PF07883">
    <property type="entry name" value="Cupin_2"/>
    <property type="match status" value="1"/>
</dbReference>
<evidence type="ECO:0000313" key="3">
    <source>
        <dbReference type="EMBL" id="REE86136.1"/>
    </source>
</evidence>
<dbReference type="InterPro" id="IPR011051">
    <property type="entry name" value="RmlC_Cupin_sf"/>
</dbReference>
<accession>A0A3D9SC90</accession>
<dbReference type="EMBL" id="QTTN01000011">
    <property type="protein sequence ID" value="REE86136.1"/>
    <property type="molecule type" value="Genomic_DNA"/>
</dbReference>
<dbReference type="InterPro" id="IPR051610">
    <property type="entry name" value="GPI/OXD"/>
</dbReference>
<reference evidence="3 4" key="1">
    <citation type="submission" date="2018-08" db="EMBL/GenBank/DDBJ databases">
        <title>Genomic Encyclopedia of Type Strains, Phase III (KMG-III): the genomes of soil and plant-associated and newly described type strains.</title>
        <authorList>
            <person name="Whitman W."/>
        </authorList>
    </citation>
    <scope>NUCLEOTIDE SEQUENCE [LARGE SCALE GENOMIC DNA]</scope>
    <source>
        <strain evidence="3 4">CGMCC 1.10966</strain>
    </source>
</reference>
<dbReference type="RefSeq" id="WP_245995963.1">
    <property type="nucleotide sequence ID" value="NZ_QTTN01000011.1"/>
</dbReference>
<dbReference type="Proteomes" id="UP000256304">
    <property type="component" value="Unassembled WGS sequence"/>
</dbReference>
<evidence type="ECO:0000256" key="1">
    <source>
        <dbReference type="ARBA" id="ARBA00022723"/>
    </source>
</evidence>
<dbReference type="AlphaFoldDB" id="A0A3D9SC90"/>
<dbReference type="InterPro" id="IPR014710">
    <property type="entry name" value="RmlC-like_jellyroll"/>
</dbReference>
<gene>
    <name evidence="3" type="ORF">A8990_11132</name>
</gene>
<keyword evidence="4" id="KW-1185">Reference proteome</keyword>
<proteinExistence type="predicted"/>
<keyword evidence="1" id="KW-0479">Metal-binding</keyword>
<protein>
    <submittedName>
        <fullName evidence="3">Cupin domain-containing protein</fullName>
    </submittedName>
</protein>